<sequence length="301" mass="34069">MPRISKEYLLAGRWSGDDISGDVVEIKQELARKLGRLEELRQLLLVTEQEVEHLKNKLVQYDRSAHLQVDLDFTNLQGPREQIIDKLDRGFWKSSEEAALEDGDALLLEWLGSLDYDDLLDEEFVAKCVPDHLFGLIDLIKLCITTDFGTTGGLFEDTGSYGVYFPVLQEFKLVGNFSSNLEKIAFHLPTLNDCILEWDPSLVSKLWFPVVQPKRLRYNVGNTLSESTMDIVRGTLRDILLRYITTKELCVPTSMKTGLLGLLEELSGIGTLQDSWEVVSFHDTSGTLETLQVKDIVGNRT</sequence>
<proteinExistence type="predicted"/>
<evidence type="ECO:0000256" key="1">
    <source>
        <dbReference type="SAM" id="Coils"/>
    </source>
</evidence>
<dbReference type="EMBL" id="KN824284">
    <property type="protein sequence ID" value="KIM30404.1"/>
    <property type="molecule type" value="Genomic_DNA"/>
</dbReference>
<dbReference type="HOGENOM" id="CLU_924907_0_0_1"/>
<feature type="coiled-coil region" evidence="1">
    <location>
        <begin position="23"/>
        <end position="64"/>
    </location>
</feature>
<name>A0A0C3BE35_SERVB</name>
<reference evidence="2 3" key="1">
    <citation type="submission" date="2014-04" db="EMBL/GenBank/DDBJ databases">
        <authorList>
            <consortium name="DOE Joint Genome Institute"/>
            <person name="Kuo A."/>
            <person name="Zuccaro A."/>
            <person name="Kohler A."/>
            <person name="Nagy L.G."/>
            <person name="Floudas D."/>
            <person name="Copeland A."/>
            <person name="Barry K.W."/>
            <person name="Cichocki N."/>
            <person name="Veneault-Fourrey C."/>
            <person name="LaButti K."/>
            <person name="Lindquist E.A."/>
            <person name="Lipzen A."/>
            <person name="Lundell T."/>
            <person name="Morin E."/>
            <person name="Murat C."/>
            <person name="Sun H."/>
            <person name="Tunlid A."/>
            <person name="Henrissat B."/>
            <person name="Grigoriev I.V."/>
            <person name="Hibbett D.S."/>
            <person name="Martin F."/>
            <person name="Nordberg H.P."/>
            <person name="Cantor M.N."/>
            <person name="Hua S.X."/>
        </authorList>
    </citation>
    <scope>NUCLEOTIDE SEQUENCE [LARGE SCALE GENOMIC DNA]</scope>
    <source>
        <strain evidence="2 3">MAFF 305830</strain>
    </source>
</reference>
<evidence type="ECO:0000313" key="2">
    <source>
        <dbReference type="EMBL" id="KIM30404.1"/>
    </source>
</evidence>
<reference evidence="3" key="2">
    <citation type="submission" date="2015-01" db="EMBL/GenBank/DDBJ databases">
        <title>Evolutionary Origins and Diversification of the Mycorrhizal Mutualists.</title>
        <authorList>
            <consortium name="DOE Joint Genome Institute"/>
            <consortium name="Mycorrhizal Genomics Consortium"/>
            <person name="Kohler A."/>
            <person name="Kuo A."/>
            <person name="Nagy L.G."/>
            <person name="Floudas D."/>
            <person name="Copeland A."/>
            <person name="Barry K.W."/>
            <person name="Cichocki N."/>
            <person name="Veneault-Fourrey C."/>
            <person name="LaButti K."/>
            <person name="Lindquist E.A."/>
            <person name="Lipzen A."/>
            <person name="Lundell T."/>
            <person name="Morin E."/>
            <person name="Murat C."/>
            <person name="Riley R."/>
            <person name="Ohm R."/>
            <person name="Sun H."/>
            <person name="Tunlid A."/>
            <person name="Henrissat B."/>
            <person name="Grigoriev I.V."/>
            <person name="Hibbett D.S."/>
            <person name="Martin F."/>
        </authorList>
    </citation>
    <scope>NUCLEOTIDE SEQUENCE [LARGE SCALE GENOMIC DNA]</scope>
    <source>
        <strain evidence="3">MAFF 305830</strain>
    </source>
</reference>
<dbReference type="Proteomes" id="UP000054097">
    <property type="component" value="Unassembled WGS sequence"/>
</dbReference>
<dbReference type="AlphaFoldDB" id="A0A0C3BE35"/>
<keyword evidence="1" id="KW-0175">Coiled coil</keyword>
<protein>
    <submittedName>
        <fullName evidence="2">Uncharacterized protein</fullName>
    </submittedName>
</protein>
<organism evidence="2 3">
    <name type="scientific">Serendipita vermifera MAFF 305830</name>
    <dbReference type="NCBI Taxonomy" id="933852"/>
    <lineage>
        <taxon>Eukaryota</taxon>
        <taxon>Fungi</taxon>
        <taxon>Dikarya</taxon>
        <taxon>Basidiomycota</taxon>
        <taxon>Agaricomycotina</taxon>
        <taxon>Agaricomycetes</taxon>
        <taxon>Sebacinales</taxon>
        <taxon>Serendipitaceae</taxon>
        <taxon>Serendipita</taxon>
    </lineage>
</organism>
<gene>
    <name evidence="2" type="ORF">M408DRAFT_7512</name>
</gene>
<evidence type="ECO:0000313" key="3">
    <source>
        <dbReference type="Proteomes" id="UP000054097"/>
    </source>
</evidence>
<keyword evidence="3" id="KW-1185">Reference proteome</keyword>
<accession>A0A0C3BE35</accession>